<dbReference type="EMBL" id="CM027680">
    <property type="protein sequence ID" value="KAG0551741.1"/>
    <property type="molecule type" value="Genomic_DNA"/>
</dbReference>
<dbReference type="Proteomes" id="UP000807115">
    <property type="component" value="Chromosome 1"/>
</dbReference>
<sequence>MGKHDHCPVPTHNKHKHRTRHSPPWDTTTSCIRHESHSKPLHLANNEIIVLAPNTTSRKVFTNGHLRQVNTTTMSVAIDMLGHLPLPIYMNRSQSNRQPSKKAWKHH</sequence>
<feature type="compositionally biased region" description="Basic residues" evidence="1">
    <location>
        <begin position="12"/>
        <end position="21"/>
    </location>
</feature>
<name>A0A921V3D5_SORBI</name>
<comment type="caution">
    <text evidence="2">The sequence shown here is derived from an EMBL/GenBank/DDBJ whole genome shotgun (WGS) entry which is preliminary data.</text>
</comment>
<feature type="region of interest" description="Disordered" evidence="1">
    <location>
        <begin position="1"/>
        <end position="27"/>
    </location>
</feature>
<dbReference type="AlphaFoldDB" id="A0A921V3D5"/>
<reference evidence="2" key="2">
    <citation type="submission" date="2020-10" db="EMBL/GenBank/DDBJ databases">
        <authorList>
            <person name="Cooper E.A."/>
            <person name="Brenton Z.W."/>
            <person name="Flinn B.S."/>
            <person name="Jenkins J."/>
            <person name="Shu S."/>
            <person name="Flowers D."/>
            <person name="Luo F."/>
            <person name="Wang Y."/>
            <person name="Xia P."/>
            <person name="Barry K."/>
            <person name="Daum C."/>
            <person name="Lipzen A."/>
            <person name="Yoshinaga Y."/>
            <person name="Schmutz J."/>
            <person name="Saski C."/>
            <person name="Vermerris W."/>
            <person name="Kresovich S."/>
        </authorList>
    </citation>
    <scope>NUCLEOTIDE SEQUENCE</scope>
</reference>
<evidence type="ECO:0000313" key="3">
    <source>
        <dbReference type="Proteomes" id="UP000807115"/>
    </source>
</evidence>
<evidence type="ECO:0000256" key="1">
    <source>
        <dbReference type="SAM" id="MobiDB-lite"/>
    </source>
</evidence>
<proteinExistence type="predicted"/>
<gene>
    <name evidence="2" type="ORF">BDA96_01G449100</name>
</gene>
<evidence type="ECO:0000313" key="2">
    <source>
        <dbReference type="EMBL" id="KAG0551741.1"/>
    </source>
</evidence>
<organism evidence="2 3">
    <name type="scientific">Sorghum bicolor</name>
    <name type="common">Sorghum</name>
    <name type="synonym">Sorghum vulgare</name>
    <dbReference type="NCBI Taxonomy" id="4558"/>
    <lineage>
        <taxon>Eukaryota</taxon>
        <taxon>Viridiplantae</taxon>
        <taxon>Streptophyta</taxon>
        <taxon>Embryophyta</taxon>
        <taxon>Tracheophyta</taxon>
        <taxon>Spermatophyta</taxon>
        <taxon>Magnoliopsida</taxon>
        <taxon>Liliopsida</taxon>
        <taxon>Poales</taxon>
        <taxon>Poaceae</taxon>
        <taxon>PACMAD clade</taxon>
        <taxon>Panicoideae</taxon>
        <taxon>Andropogonodae</taxon>
        <taxon>Andropogoneae</taxon>
        <taxon>Sorghinae</taxon>
        <taxon>Sorghum</taxon>
    </lineage>
</organism>
<protein>
    <submittedName>
        <fullName evidence="2">Uncharacterized protein</fullName>
    </submittedName>
</protein>
<accession>A0A921V3D5</accession>
<reference evidence="2" key="1">
    <citation type="journal article" date="2019" name="BMC Genomics">
        <title>A new reference genome for Sorghum bicolor reveals high levels of sequence similarity between sweet and grain genotypes: implications for the genetics of sugar metabolism.</title>
        <authorList>
            <person name="Cooper E.A."/>
            <person name="Brenton Z.W."/>
            <person name="Flinn B.S."/>
            <person name="Jenkins J."/>
            <person name="Shu S."/>
            <person name="Flowers D."/>
            <person name="Luo F."/>
            <person name="Wang Y."/>
            <person name="Xia P."/>
            <person name="Barry K."/>
            <person name="Daum C."/>
            <person name="Lipzen A."/>
            <person name="Yoshinaga Y."/>
            <person name="Schmutz J."/>
            <person name="Saski C."/>
            <person name="Vermerris W."/>
            <person name="Kresovich S."/>
        </authorList>
    </citation>
    <scope>NUCLEOTIDE SEQUENCE</scope>
</reference>